<feature type="domain" description="Ig-like" evidence="16">
    <location>
        <begin position="27"/>
        <end position="162"/>
    </location>
</feature>
<dbReference type="PROSITE" id="PS01186">
    <property type="entry name" value="EGF_2"/>
    <property type="match status" value="1"/>
</dbReference>
<keyword evidence="6" id="KW-0654">Proteoglycan</keyword>
<dbReference type="FunFam" id="3.10.100.10:FF:000003">
    <property type="entry name" value="Versican core protein"/>
    <property type="match status" value="1"/>
</dbReference>
<dbReference type="PROSITE" id="PS00022">
    <property type="entry name" value="EGF_1"/>
    <property type="match status" value="1"/>
</dbReference>
<evidence type="ECO:0000259" key="14">
    <source>
        <dbReference type="PROSITE" id="PS50026"/>
    </source>
</evidence>
<keyword evidence="5" id="KW-0677">Repeat</keyword>
<feature type="region of interest" description="Disordered" evidence="13">
    <location>
        <begin position="731"/>
        <end position="762"/>
    </location>
</feature>
<evidence type="ECO:0000256" key="6">
    <source>
        <dbReference type="ARBA" id="ARBA00022974"/>
    </source>
</evidence>
<keyword evidence="9" id="KW-0393">Immunoglobulin domain</keyword>
<feature type="disulfide bond" evidence="11">
    <location>
        <begin position="1022"/>
        <end position="1049"/>
    </location>
</feature>
<dbReference type="SUPFAM" id="SSF48726">
    <property type="entry name" value="Immunoglobulin"/>
    <property type="match status" value="1"/>
</dbReference>
<evidence type="ECO:0000256" key="10">
    <source>
        <dbReference type="PROSITE-ProRule" id="PRU00076"/>
    </source>
</evidence>
<evidence type="ECO:0000256" key="7">
    <source>
        <dbReference type="ARBA" id="ARBA00023157"/>
    </source>
</evidence>
<gene>
    <name evidence="19" type="ORF">WMY93_026572</name>
</gene>
<dbReference type="SMART" id="SM00445">
    <property type="entry name" value="LINK"/>
    <property type="match status" value="1"/>
</dbReference>
<feature type="disulfide bond" evidence="12">
    <location>
        <begin position="270"/>
        <end position="291"/>
    </location>
</feature>
<dbReference type="SMART" id="SM00409">
    <property type="entry name" value="IG"/>
    <property type="match status" value="1"/>
</dbReference>
<keyword evidence="11" id="KW-0768">Sushi</keyword>
<evidence type="ECO:0000259" key="16">
    <source>
        <dbReference type="PROSITE" id="PS50835"/>
    </source>
</evidence>
<dbReference type="Pfam" id="PF00193">
    <property type="entry name" value="Xlink"/>
    <property type="match status" value="2"/>
</dbReference>
<dbReference type="GO" id="GO:0001501">
    <property type="term" value="P:skeletal system development"/>
    <property type="evidence" value="ECO:0007669"/>
    <property type="project" value="TreeGrafter"/>
</dbReference>
<dbReference type="PROSITE" id="PS50835">
    <property type="entry name" value="IG_LIKE"/>
    <property type="match status" value="1"/>
</dbReference>
<dbReference type="Gene3D" id="3.10.100.10">
    <property type="entry name" value="Mannose-Binding Protein A, subunit A"/>
    <property type="match status" value="3"/>
</dbReference>
<dbReference type="CDD" id="cd00033">
    <property type="entry name" value="CCP"/>
    <property type="match status" value="1"/>
</dbReference>
<comment type="caution">
    <text evidence="10">Lacks conserved residue(s) required for the propagation of feature annotation.</text>
</comment>
<evidence type="ECO:0000256" key="11">
    <source>
        <dbReference type="PROSITE-ProRule" id="PRU00302"/>
    </source>
</evidence>
<keyword evidence="20" id="KW-1185">Reference proteome</keyword>
<dbReference type="FunFam" id="3.10.100.10:FF:000011">
    <property type="entry name" value="Aggrecan core protein"/>
    <property type="match status" value="1"/>
</dbReference>
<evidence type="ECO:0000259" key="15">
    <source>
        <dbReference type="PROSITE" id="PS50041"/>
    </source>
</evidence>
<dbReference type="InterPro" id="IPR000538">
    <property type="entry name" value="Link_dom"/>
</dbReference>
<dbReference type="InterPro" id="IPR000436">
    <property type="entry name" value="Sushi_SCR_CCP_dom"/>
</dbReference>
<keyword evidence="3 10" id="KW-0245">EGF-like domain</keyword>
<dbReference type="Gene3D" id="2.60.40.10">
    <property type="entry name" value="Immunoglobulins"/>
    <property type="match status" value="1"/>
</dbReference>
<dbReference type="InterPro" id="IPR013106">
    <property type="entry name" value="Ig_V-set"/>
</dbReference>
<dbReference type="EMBL" id="JBBPFD010000019">
    <property type="protein sequence ID" value="KAK7886951.1"/>
    <property type="molecule type" value="Genomic_DNA"/>
</dbReference>
<accession>A0AAW0MXW2</accession>
<dbReference type="InterPro" id="IPR016186">
    <property type="entry name" value="C-type_lectin-like/link_sf"/>
</dbReference>
<dbReference type="SMART" id="SM00406">
    <property type="entry name" value="IGv"/>
    <property type="match status" value="1"/>
</dbReference>
<dbReference type="GO" id="GO:0005615">
    <property type="term" value="C:extracellular space"/>
    <property type="evidence" value="ECO:0007669"/>
    <property type="project" value="TreeGrafter"/>
</dbReference>
<feature type="disulfide bond" evidence="11">
    <location>
        <begin position="993"/>
        <end position="1036"/>
    </location>
</feature>
<evidence type="ECO:0000259" key="17">
    <source>
        <dbReference type="PROSITE" id="PS50923"/>
    </source>
</evidence>
<name>A0AAW0MXW2_9GOBI</name>
<dbReference type="InterPro" id="IPR007110">
    <property type="entry name" value="Ig-like_dom"/>
</dbReference>
<feature type="domain" description="Link" evidence="18">
    <location>
        <begin position="227"/>
        <end position="323"/>
    </location>
</feature>
<dbReference type="GO" id="GO:0005540">
    <property type="term" value="F:hyaluronic acid binding"/>
    <property type="evidence" value="ECO:0007669"/>
    <property type="project" value="InterPro"/>
</dbReference>
<keyword evidence="4" id="KW-0732">Signal</keyword>
<evidence type="ECO:0000256" key="13">
    <source>
        <dbReference type="SAM" id="MobiDB-lite"/>
    </source>
</evidence>
<dbReference type="FunFam" id="2.60.40.10:FF:001192">
    <property type="entry name" value="Aggrecan core protein"/>
    <property type="match status" value="1"/>
</dbReference>
<reference evidence="20" key="1">
    <citation type="submission" date="2024-04" db="EMBL/GenBank/DDBJ databases">
        <title>Salinicola lusitanus LLJ914,a marine bacterium isolated from the Okinawa Trough.</title>
        <authorList>
            <person name="Li J."/>
        </authorList>
    </citation>
    <scope>NUCLEOTIDE SEQUENCE [LARGE SCALE GENOMIC DNA]</scope>
</reference>
<feature type="compositionally biased region" description="Polar residues" evidence="13">
    <location>
        <begin position="413"/>
        <end position="432"/>
    </location>
</feature>
<dbReference type="GO" id="GO:0007417">
    <property type="term" value="P:central nervous system development"/>
    <property type="evidence" value="ECO:0007669"/>
    <property type="project" value="TreeGrafter"/>
</dbReference>
<evidence type="ECO:0008006" key="21">
    <source>
        <dbReference type="Google" id="ProtNLM"/>
    </source>
</evidence>
<keyword evidence="8" id="KW-0325">Glycoprotein</keyword>
<comment type="subcellular location">
    <subcellularLocation>
        <location evidence="1">Secreted</location>
    </subcellularLocation>
</comment>
<dbReference type="GO" id="GO:0010001">
    <property type="term" value="P:glial cell differentiation"/>
    <property type="evidence" value="ECO:0007669"/>
    <property type="project" value="TreeGrafter"/>
</dbReference>
<evidence type="ECO:0000259" key="18">
    <source>
        <dbReference type="PROSITE" id="PS50963"/>
    </source>
</evidence>
<evidence type="ECO:0000256" key="9">
    <source>
        <dbReference type="ARBA" id="ARBA00023319"/>
    </source>
</evidence>
<dbReference type="CDD" id="cd03520">
    <property type="entry name" value="Link_domain_CSPGs_modules_2_4"/>
    <property type="match status" value="1"/>
</dbReference>
<evidence type="ECO:0000313" key="20">
    <source>
        <dbReference type="Proteomes" id="UP001460270"/>
    </source>
</evidence>
<evidence type="ECO:0000256" key="3">
    <source>
        <dbReference type="ARBA" id="ARBA00022536"/>
    </source>
</evidence>
<dbReference type="Pfam" id="PF00084">
    <property type="entry name" value="Sushi"/>
    <property type="match status" value="1"/>
</dbReference>
<dbReference type="SMART" id="SM00034">
    <property type="entry name" value="CLECT"/>
    <property type="match status" value="1"/>
</dbReference>
<dbReference type="FunFam" id="2.10.25.10:FF:000185">
    <property type="entry name" value="basement membrane-specific heparan sulfate proteoglycan core protein-like"/>
    <property type="match status" value="1"/>
</dbReference>
<dbReference type="AlphaFoldDB" id="A0AAW0MXW2"/>
<dbReference type="SMART" id="SM00032">
    <property type="entry name" value="CCP"/>
    <property type="match status" value="1"/>
</dbReference>
<dbReference type="PROSITE" id="PS01241">
    <property type="entry name" value="LINK_1"/>
    <property type="match status" value="1"/>
</dbReference>
<dbReference type="InterPro" id="IPR050691">
    <property type="entry name" value="Hyaluronan_bind_Proteoglycan"/>
</dbReference>
<dbReference type="InterPro" id="IPR018378">
    <property type="entry name" value="C-type_lectin_CS"/>
</dbReference>
<dbReference type="InterPro" id="IPR001304">
    <property type="entry name" value="C-type_lectin-like"/>
</dbReference>
<feature type="domain" description="C-type lectin" evidence="15">
    <location>
        <begin position="873"/>
        <end position="987"/>
    </location>
</feature>
<feature type="region of interest" description="Disordered" evidence="13">
    <location>
        <begin position="506"/>
        <end position="545"/>
    </location>
</feature>
<feature type="compositionally biased region" description="Acidic residues" evidence="13">
    <location>
        <begin position="507"/>
        <end position="525"/>
    </location>
</feature>
<dbReference type="InterPro" id="IPR016187">
    <property type="entry name" value="CTDL_fold"/>
</dbReference>
<dbReference type="InterPro" id="IPR003599">
    <property type="entry name" value="Ig_sub"/>
</dbReference>
<dbReference type="SMART" id="SM00181">
    <property type="entry name" value="EGF"/>
    <property type="match status" value="1"/>
</dbReference>
<protein>
    <recommendedName>
        <fullName evidence="21">Brevican</fullName>
    </recommendedName>
</protein>
<dbReference type="Proteomes" id="UP001460270">
    <property type="component" value="Unassembled WGS sequence"/>
</dbReference>
<dbReference type="Gene3D" id="2.10.70.10">
    <property type="entry name" value="Complement Module, domain 1"/>
    <property type="match status" value="1"/>
</dbReference>
<dbReference type="InterPro" id="IPR000742">
    <property type="entry name" value="EGF"/>
</dbReference>
<dbReference type="Pfam" id="PF00059">
    <property type="entry name" value="Lectin_C"/>
    <property type="match status" value="1"/>
</dbReference>
<keyword evidence="2" id="KW-0964">Secreted</keyword>
<dbReference type="InterPro" id="IPR013783">
    <property type="entry name" value="Ig-like_fold"/>
</dbReference>
<evidence type="ECO:0000313" key="19">
    <source>
        <dbReference type="EMBL" id="KAK7886951.1"/>
    </source>
</evidence>
<evidence type="ECO:0000256" key="8">
    <source>
        <dbReference type="ARBA" id="ARBA00023180"/>
    </source>
</evidence>
<comment type="caution">
    <text evidence="19">The sequence shown here is derived from an EMBL/GenBank/DDBJ whole genome shotgun (WGS) entry which is preliminary data.</text>
</comment>
<dbReference type="PROSITE" id="PS50026">
    <property type="entry name" value="EGF_3"/>
    <property type="match status" value="1"/>
</dbReference>
<feature type="disulfide bond" evidence="10">
    <location>
        <begin position="850"/>
        <end position="859"/>
    </location>
</feature>
<dbReference type="PANTHER" id="PTHR22804">
    <property type="entry name" value="AGGRECAN/VERSICAN PROTEOGLYCAN"/>
    <property type="match status" value="1"/>
</dbReference>
<evidence type="ECO:0000256" key="5">
    <source>
        <dbReference type="ARBA" id="ARBA00022737"/>
    </source>
</evidence>
<dbReference type="InterPro" id="IPR001881">
    <property type="entry name" value="EGF-like_Ca-bd_dom"/>
</dbReference>
<proteinExistence type="predicted"/>
<feature type="region of interest" description="Disordered" evidence="13">
    <location>
        <begin position="566"/>
        <end position="600"/>
    </location>
</feature>
<dbReference type="SMART" id="SM00179">
    <property type="entry name" value="EGF_CA"/>
    <property type="match status" value="1"/>
</dbReference>
<dbReference type="InterPro" id="IPR035976">
    <property type="entry name" value="Sushi/SCR/CCP_sf"/>
</dbReference>
<dbReference type="PROSITE" id="PS00615">
    <property type="entry name" value="C_TYPE_LECTIN_1"/>
    <property type="match status" value="1"/>
</dbReference>
<dbReference type="SUPFAM" id="SSF57535">
    <property type="entry name" value="Complement control module/SCR domain"/>
    <property type="match status" value="1"/>
</dbReference>
<dbReference type="PROSITE" id="PS50041">
    <property type="entry name" value="C_TYPE_LECTIN_2"/>
    <property type="match status" value="1"/>
</dbReference>
<organism evidence="19 20">
    <name type="scientific">Mugilogobius chulae</name>
    <name type="common">yellowstripe goby</name>
    <dbReference type="NCBI Taxonomy" id="88201"/>
    <lineage>
        <taxon>Eukaryota</taxon>
        <taxon>Metazoa</taxon>
        <taxon>Chordata</taxon>
        <taxon>Craniata</taxon>
        <taxon>Vertebrata</taxon>
        <taxon>Euteleostomi</taxon>
        <taxon>Actinopterygii</taxon>
        <taxon>Neopterygii</taxon>
        <taxon>Teleostei</taxon>
        <taxon>Neoteleostei</taxon>
        <taxon>Acanthomorphata</taxon>
        <taxon>Gobiaria</taxon>
        <taxon>Gobiiformes</taxon>
        <taxon>Gobioidei</taxon>
        <taxon>Gobiidae</taxon>
        <taxon>Gobionellinae</taxon>
        <taxon>Mugilogobius</taxon>
    </lineage>
</organism>
<evidence type="ECO:0000256" key="2">
    <source>
        <dbReference type="ARBA" id="ARBA00022525"/>
    </source>
</evidence>
<dbReference type="Gene3D" id="2.10.25.10">
    <property type="entry name" value="Laminin"/>
    <property type="match status" value="1"/>
</dbReference>
<evidence type="ECO:0000256" key="1">
    <source>
        <dbReference type="ARBA" id="ARBA00004613"/>
    </source>
</evidence>
<dbReference type="GO" id="GO:0045202">
    <property type="term" value="C:synapse"/>
    <property type="evidence" value="ECO:0007669"/>
    <property type="project" value="TreeGrafter"/>
</dbReference>
<feature type="domain" description="Sushi" evidence="17">
    <location>
        <begin position="991"/>
        <end position="1051"/>
    </location>
</feature>
<feature type="compositionally biased region" description="Polar residues" evidence="13">
    <location>
        <begin position="526"/>
        <end position="542"/>
    </location>
</feature>
<sequence length="1086" mass="120594">MDSYTRRKSLGAPVFVIWCAVYLLFLPSSSSSHHESDDSSLLQVTIPINPPVLTVLGGALTLPCLVSLARPPPSPSSNGRLAVLSLPRVKWTVVWQGVETEILVASGDRVKVSEAYKERASLLNYASSPADLTLRLEQLRHGDTGFYRCEVQQGLEDAHDLVLVKVKGVVFHYRSAYSRYAFTFEQARDACEDIGAEMASPEQLLQLTPADTSSVTQAGCQTTLSGEVFHGTALERFTFWEAKHFCQSLGAELASTAQLYAAWNDGLNHCNPGWLADGSVRYPIVTPRERCGGGEPGVRTVYLFSNQTGFPEPHTKHDVYCFRGENGAYTDSPQGEPATQPEDTDIIFLTHSLKEEKDVGQVTFQDSTMTRHLEEPTENHSDAPGQDLTVDNHHTPAPEDLTTNDEDLYPASDYTTKPNNRRQTVESTSPNVDSFEDFNHNMTENYTLTEQSKTTILPTDSHTESDLVGSNENQTDNMLLVEDPEINNSTVFLEVSEEQTTICEIAEVTEEEDSGEAVESEDSTTTEEPGQESTNPAPESYSTQNVTAAQATVASDLYLNEELDVTTEESPDDLPTLQSSSLPSEELTSEPSTDSDHSYSSQSLHEVTFISSTFVTLPPTPVEKELSSQIYSVLHTNTDESDKELAESHAEILNTTPFEDSSGLFSGEEIEVTAYEYSPEPTAHSATVDSDIQEHIRLVSYESVTLGWEPKSTEPPQESRSEVLHSALTTVTGEAEGEPEHMTEPAERNINEPWPEEEDLISGETCPWHSYEETSDVSLTTDDQDHQDRSLSTPSPQDVTEDVEEHLAMAASVPEVKVSAAGLSDTCLVSPCLNGGTCIEEESGEYRCVCLPGYTGDLCQSDLGQCEPGWDKFQGFCYRHFSSRQSWDTAEQHCRLCGGHLVSVMTPEEQHYINDKFKEYQWIGLNDRTIEGDFRWSDGSPLLYENWYKGQPDSYFLSGEDCAVMVWHDHGYWSDVPCNYHLSYTCKKGVSSCSEPPKVAHAKVFGKKRLRYETNSMVRYYCEEGFIQKLNPIIKCLPSGQWEEPQVTCLPTLAHLMKAASFTTPSTPSATTHKSAPQFRYIKWEA</sequence>
<evidence type="ECO:0000256" key="4">
    <source>
        <dbReference type="ARBA" id="ARBA00022729"/>
    </source>
</evidence>
<feature type="region of interest" description="Disordered" evidence="13">
    <location>
        <begin position="373"/>
        <end position="438"/>
    </location>
</feature>
<feature type="compositionally biased region" description="Basic and acidic residues" evidence="13">
    <location>
        <begin position="738"/>
        <end position="750"/>
    </location>
</feature>
<dbReference type="PROSITE" id="PS50963">
    <property type="entry name" value="LINK_2"/>
    <property type="match status" value="1"/>
</dbReference>
<dbReference type="PROSITE" id="PS50923">
    <property type="entry name" value="SUSHI"/>
    <property type="match status" value="1"/>
</dbReference>
<dbReference type="FunFam" id="2.10.70.10:FF:000003">
    <property type="entry name" value="Versican core protein"/>
    <property type="match status" value="1"/>
</dbReference>
<dbReference type="SUPFAM" id="SSF56436">
    <property type="entry name" value="C-type lectin-like"/>
    <property type="match status" value="3"/>
</dbReference>
<feature type="compositionally biased region" description="Low complexity" evidence="13">
    <location>
        <begin position="573"/>
        <end position="600"/>
    </location>
</feature>
<dbReference type="PANTHER" id="PTHR22804:SF41">
    <property type="entry name" value="BREVICAN CORE PROTEIN"/>
    <property type="match status" value="1"/>
</dbReference>
<dbReference type="GO" id="GO:0007155">
    <property type="term" value="P:cell adhesion"/>
    <property type="evidence" value="ECO:0007669"/>
    <property type="project" value="InterPro"/>
</dbReference>
<dbReference type="Pfam" id="PF00008">
    <property type="entry name" value="EGF"/>
    <property type="match status" value="1"/>
</dbReference>
<evidence type="ECO:0000256" key="12">
    <source>
        <dbReference type="PROSITE-ProRule" id="PRU00323"/>
    </source>
</evidence>
<dbReference type="GO" id="GO:0072534">
    <property type="term" value="C:perineuronal net"/>
    <property type="evidence" value="ECO:0007669"/>
    <property type="project" value="TreeGrafter"/>
</dbReference>
<feature type="region of interest" description="Disordered" evidence="13">
    <location>
        <begin position="774"/>
        <end position="798"/>
    </location>
</feature>
<dbReference type="CDD" id="cd00054">
    <property type="entry name" value="EGF_CA"/>
    <property type="match status" value="1"/>
</dbReference>
<dbReference type="GO" id="GO:0005509">
    <property type="term" value="F:calcium ion binding"/>
    <property type="evidence" value="ECO:0007669"/>
    <property type="project" value="InterPro"/>
</dbReference>
<dbReference type="GO" id="GO:0002052">
    <property type="term" value="P:positive regulation of neuroblast proliferation"/>
    <property type="evidence" value="ECO:0007669"/>
    <property type="project" value="TreeGrafter"/>
</dbReference>
<keyword evidence="7 10" id="KW-1015">Disulfide bond</keyword>
<feature type="domain" description="EGF-like" evidence="14">
    <location>
        <begin position="823"/>
        <end position="860"/>
    </location>
</feature>
<dbReference type="InterPro" id="IPR036179">
    <property type="entry name" value="Ig-like_dom_sf"/>
</dbReference>